<dbReference type="PANTHER" id="PTHR43283:SF3">
    <property type="entry name" value="BETA-LACTAMASE FAMILY PROTEIN (AFU_ORTHOLOGUE AFUA_5G07500)"/>
    <property type="match status" value="1"/>
</dbReference>
<dbReference type="AlphaFoldDB" id="A1CA82"/>
<evidence type="ECO:0000313" key="2">
    <source>
        <dbReference type="EMBL" id="EAW12650.1"/>
    </source>
</evidence>
<dbReference type="MEROPS" id="S12.950"/>
<sequence>MPSLSTETIAALRDKVDAACADQDKGLPGAVVVVVGRDGQEYFAHASGKRGHGSAEPMDLESVFWIASCTKMITGIACMQLVERGLLSLDDSGLVERLCPELAAVKVLQSDGTLVEKRRGITLRMLLTHTAGFGYAFFNERLRDYSRPVGFNELSGNIHDMLQPLVHHPGEGWEYGLSLDWAGVMVERVTGMSLNDYFHRNIFQPLGLSNISMFPSPSMKANLVYMNQRAPDGQFAARDHLFRPPLIAQSPEEIKSCFNSGGAGCFANPQDYCQILATLLNDGTAPSTGIRILQQATVDEMFRNQIPQFPEFAAQGFPAAKPAWTNAIPHLYPSSTAQGWGLSFMLSGGATGRSLGTAHWAGLPNLWWWCDREQGVAGIICTQITPFGDAQSLGLWGEVESIVYDGLV</sequence>
<dbReference type="VEuPathDB" id="FungiDB:ACLA_010760"/>
<dbReference type="Gene3D" id="3.40.710.10">
    <property type="entry name" value="DD-peptidase/beta-lactamase superfamily"/>
    <property type="match status" value="1"/>
</dbReference>
<dbReference type="InterPro" id="IPR001466">
    <property type="entry name" value="Beta-lactam-related"/>
</dbReference>
<organism evidence="2 3">
    <name type="scientific">Aspergillus clavatus (strain ATCC 1007 / CBS 513.65 / DSM 816 / NCTC 3887 / NRRL 1 / QM 1276 / 107)</name>
    <dbReference type="NCBI Taxonomy" id="344612"/>
    <lineage>
        <taxon>Eukaryota</taxon>
        <taxon>Fungi</taxon>
        <taxon>Dikarya</taxon>
        <taxon>Ascomycota</taxon>
        <taxon>Pezizomycotina</taxon>
        <taxon>Eurotiomycetes</taxon>
        <taxon>Eurotiomycetidae</taxon>
        <taxon>Eurotiales</taxon>
        <taxon>Aspergillaceae</taxon>
        <taxon>Aspergillus</taxon>
        <taxon>Aspergillus subgen. Fumigati</taxon>
    </lineage>
</organism>
<keyword evidence="3" id="KW-1185">Reference proteome</keyword>
<dbReference type="OrthoDB" id="428260at2759"/>
<dbReference type="Proteomes" id="UP000006701">
    <property type="component" value="Unassembled WGS sequence"/>
</dbReference>
<dbReference type="OMA" id="DKACEDQ"/>
<name>A1CA82_ASPCL</name>
<protein>
    <submittedName>
        <fullName evidence="2">Beta-lactamase family protein</fullName>
    </submittedName>
</protein>
<dbReference type="KEGG" id="act:ACLA_010760"/>
<feature type="domain" description="Beta-lactamase-related" evidence="1">
    <location>
        <begin position="23"/>
        <end position="387"/>
    </location>
</feature>
<dbReference type="Pfam" id="PF00144">
    <property type="entry name" value="Beta-lactamase"/>
    <property type="match status" value="1"/>
</dbReference>
<evidence type="ECO:0000313" key="3">
    <source>
        <dbReference type="Proteomes" id="UP000006701"/>
    </source>
</evidence>
<dbReference type="InterPro" id="IPR012338">
    <property type="entry name" value="Beta-lactam/transpept-like"/>
</dbReference>
<dbReference type="HOGENOM" id="CLU_020027_11_1_1"/>
<proteinExistence type="predicted"/>
<dbReference type="SUPFAM" id="SSF56601">
    <property type="entry name" value="beta-lactamase/transpeptidase-like"/>
    <property type="match status" value="1"/>
</dbReference>
<dbReference type="GeneID" id="4706717"/>
<evidence type="ECO:0000259" key="1">
    <source>
        <dbReference type="Pfam" id="PF00144"/>
    </source>
</evidence>
<dbReference type="eggNOG" id="ENOG502QQGR">
    <property type="taxonomic scope" value="Eukaryota"/>
</dbReference>
<dbReference type="STRING" id="344612.A1CA82"/>
<reference evidence="2 3" key="1">
    <citation type="journal article" date="2008" name="PLoS Genet.">
        <title>Genomic islands in the pathogenic filamentous fungus Aspergillus fumigatus.</title>
        <authorList>
            <person name="Fedorova N.D."/>
            <person name="Khaldi N."/>
            <person name="Joardar V.S."/>
            <person name="Maiti R."/>
            <person name="Amedeo P."/>
            <person name="Anderson M.J."/>
            <person name="Crabtree J."/>
            <person name="Silva J.C."/>
            <person name="Badger J.H."/>
            <person name="Albarraq A."/>
            <person name="Angiuoli S."/>
            <person name="Bussey H."/>
            <person name="Bowyer P."/>
            <person name="Cotty P.J."/>
            <person name="Dyer P.S."/>
            <person name="Egan A."/>
            <person name="Galens K."/>
            <person name="Fraser-Liggett C.M."/>
            <person name="Haas B.J."/>
            <person name="Inman J.M."/>
            <person name="Kent R."/>
            <person name="Lemieux S."/>
            <person name="Malavazi I."/>
            <person name="Orvis J."/>
            <person name="Roemer T."/>
            <person name="Ronning C.M."/>
            <person name="Sundaram J.P."/>
            <person name="Sutton G."/>
            <person name="Turner G."/>
            <person name="Venter J.C."/>
            <person name="White O.R."/>
            <person name="Whitty B.R."/>
            <person name="Youngman P."/>
            <person name="Wolfe K.H."/>
            <person name="Goldman G.H."/>
            <person name="Wortman J.R."/>
            <person name="Jiang B."/>
            <person name="Denning D.W."/>
            <person name="Nierman W.C."/>
        </authorList>
    </citation>
    <scope>NUCLEOTIDE SEQUENCE [LARGE SCALE GENOMIC DNA]</scope>
    <source>
        <strain evidence="3">ATCC 1007 / CBS 513.65 / DSM 816 / NCTC 3887 / NRRL 1</strain>
    </source>
</reference>
<dbReference type="InterPro" id="IPR050789">
    <property type="entry name" value="Diverse_Enzym_Activities"/>
</dbReference>
<accession>A1CA82</accession>
<dbReference type="PANTHER" id="PTHR43283">
    <property type="entry name" value="BETA-LACTAMASE-RELATED"/>
    <property type="match status" value="1"/>
</dbReference>
<gene>
    <name evidence="2" type="ORF">ACLA_010760</name>
</gene>
<dbReference type="RefSeq" id="XP_001274076.1">
    <property type="nucleotide sequence ID" value="XM_001274075.1"/>
</dbReference>
<dbReference type="EMBL" id="DS027049">
    <property type="protein sequence ID" value="EAW12650.1"/>
    <property type="molecule type" value="Genomic_DNA"/>
</dbReference>